<dbReference type="OrthoDB" id="9813413at2"/>
<comment type="caution">
    <text evidence="5">The sequence shown here is derived from an EMBL/GenBank/DDBJ whole genome shotgun (WGS) entry which is preliminary data.</text>
</comment>
<dbReference type="InterPro" id="IPR018060">
    <property type="entry name" value="HTH_AraC"/>
</dbReference>
<dbReference type="SUPFAM" id="SSF46689">
    <property type="entry name" value="Homeodomain-like"/>
    <property type="match status" value="2"/>
</dbReference>
<evidence type="ECO:0000256" key="2">
    <source>
        <dbReference type="ARBA" id="ARBA00023125"/>
    </source>
</evidence>
<dbReference type="PROSITE" id="PS01124">
    <property type="entry name" value="HTH_ARAC_FAMILY_2"/>
    <property type="match status" value="1"/>
</dbReference>
<dbReference type="Proteomes" id="UP000249239">
    <property type="component" value="Unassembled WGS sequence"/>
</dbReference>
<keyword evidence="2 5" id="KW-0238">DNA-binding</keyword>
<evidence type="ECO:0000259" key="4">
    <source>
        <dbReference type="PROSITE" id="PS01124"/>
    </source>
</evidence>
<reference evidence="5 6" key="1">
    <citation type="submission" date="2018-06" db="EMBL/GenBank/DDBJ databases">
        <title>Genomic Encyclopedia of Archaeal and Bacterial Type Strains, Phase II (KMG-II): from individual species to whole genera.</title>
        <authorList>
            <person name="Goeker M."/>
        </authorList>
    </citation>
    <scope>NUCLEOTIDE SEQUENCE [LARGE SCALE GENOMIC DNA]</scope>
    <source>
        <strain evidence="5 6">DSM 6779</strain>
    </source>
</reference>
<feature type="domain" description="HTH araC/xylS-type" evidence="4">
    <location>
        <begin position="190"/>
        <end position="288"/>
    </location>
</feature>
<keyword evidence="1" id="KW-0805">Transcription regulation</keyword>
<dbReference type="Gene3D" id="1.10.10.60">
    <property type="entry name" value="Homeodomain-like"/>
    <property type="match status" value="2"/>
</dbReference>
<dbReference type="Pfam" id="PF02311">
    <property type="entry name" value="AraC_binding"/>
    <property type="match status" value="1"/>
</dbReference>
<evidence type="ECO:0000313" key="5">
    <source>
        <dbReference type="EMBL" id="PZX18664.1"/>
    </source>
</evidence>
<keyword evidence="6" id="KW-1185">Reference proteome</keyword>
<organism evidence="5 6">
    <name type="scientific">Breznakibacter xylanolyticus</name>
    <dbReference type="NCBI Taxonomy" id="990"/>
    <lineage>
        <taxon>Bacteria</taxon>
        <taxon>Pseudomonadati</taxon>
        <taxon>Bacteroidota</taxon>
        <taxon>Bacteroidia</taxon>
        <taxon>Marinilabiliales</taxon>
        <taxon>Marinilabiliaceae</taxon>
        <taxon>Breznakibacter</taxon>
    </lineage>
</organism>
<dbReference type="AlphaFoldDB" id="A0A2W7NPW7"/>
<dbReference type="Pfam" id="PF12833">
    <property type="entry name" value="HTH_18"/>
    <property type="match status" value="1"/>
</dbReference>
<evidence type="ECO:0000256" key="1">
    <source>
        <dbReference type="ARBA" id="ARBA00023015"/>
    </source>
</evidence>
<dbReference type="SUPFAM" id="SSF51215">
    <property type="entry name" value="Regulatory protein AraC"/>
    <property type="match status" value="1"/>
</dbReference>
<keyword evidence="3" id="KW-0804">Transcription</keyword>
<name>A0A2W7NPW7_9BACT</name>
<evidence type="ECO:0000256" key="3">
    <source>
        <dbReference type="ARBA" id="ARBA00023163"/>
    </source>
</evidence>
<sequence length="297" mass="34254">MKDFFKYLTPSEDDKDWGIHINVTGSSHVAPDVEYPLKAHPSGYYFSWNSGRILHEYQILYITEGNGILETKEGKYNLQPGSVILLTPGKWHRYRPNKNTGWTEYYIGFEGKIARHFLSNALLKENLPVIHCGLHEEIIACYNQAFDITQKAKPGYQQVLSGVVIKLIGLILSAIKNKEFSGKPIETIIEKTRQYLHDHYPENIDLEKLAADNDIGYSYFRKMFKRFTGISPGQYLLQVRISKAKDLIITTDQNIKDIALITGFDSIYYFSRVFKEKTGKTPIELRHNVLKPEEKEE</sequence>
<dbReference type="PANTHER" id="PTHR43280">
    <property type="entry name" value="ARAC-FAMILY TRANSCRIPTIONAL REGULATOR"/>
    <property type="match status" value="1"/>
</dbReference>
<dbReference type="InterPro" id="IPR009057">
    <property type="entry name" value="Homeodomain-like_sf"/>
</dbReference>
<dbReference type="SMART" id="SM00342">
    <property type="entry name" value="HTH_ARAC"/>
    <property type="match status" value="1"/>
</dbReference>
<proteinExistence type="predicted"/>
<gene>
    <name evidence="5" type="ORF">LX69_01057</name>
</gene>
<dbReference type="InterPro" id="IPR003313">
    <property type="entry name" value="AraC-bd"/>
</dbReference>
<dbReference type="GO" id="GO:0043565">
    <property type="term" value="F:sequence-specific DNA binding"/>
    <property type="evidence" value="ECO:0007669"/>
    <property type="project" value="InterPro"/>
</dbReference>
<dbReference type="GO" id="GO:0003700">
    <property type="term" value="F:DNA-binding transcription factor activity"/>
    <property type="evidence" value="ECO:0007669"/>
    <property type="project" value="InterPro"/>
</dbReference>
<dbReference type="PANTHER" id="PTHR43280:SF30">
    <property type="entry name" value="MMSAB OPERON REGULATORY PROTEIN"/>
    <property type="match status" value="1"/>
</dbReference>
<dbReference type="EMBL" id="QKZK01000006">
    <property type="protein sequence ID" value="PZX18664.1"/>
    <property type="molecule type" value="Genomic_DNA"/>
</dbReference>
<dbReference type="Gene3D" id="2.60.120.10">
    <property type="entry name" value="Jelly Rolls"/>
    <property type="match status" value="1"/>
</dbReference>
<evidence type="ECO:0000313" key="6">
    <source>
        <dbReference type="Proteomes" id="UP000249239"/>
    </source>
</evidence>
<dbReference type="RefSeq" id="WP_111444764.1">
    <property type="nucleotide sequence ID" value="NZ_QKZK01000006.1"/>
</dbReference>
<dbReference type="InterPro" id="IPR037923">
    <property type="entry name" value="HTH-like"/>
</dbReference>
<dbReference type="InterPro" id="IPR014710">
    <property type="entry name" value="RmlC-like_jellyroll"/>
</dbReference>
<protein>
    <submittedName>
        <fullName evidence="5">AraC-like DNA-binding protein</fullName>
    </submittedName>
</protein>
<accession>A0A2W7NPW7</accession>
<dbReference type="InterPro" id="IPR018062">
    <property type="entry name" value="HTH_AraC-typ_CS"/>
</dbReference>
<dbReference type="PROSITE" id="PS00041">
    <property type="entry name" value="HTH_ARAC_FAMILY_1"/>
    <property type="match status" value="1"/>
</dbReference>